<evidence type="ECO:0000313" key="3">
    <source>
        <dbReference type="Proteomes" id="UP000606786"/>
    </source>
</evidence>
<dbReference type="OrthoDB" id="8250698at2759"/>
<proteinExistence type="predicted"/>
<dbReference type="PANTHER" id="PTHR11012:SF12">
    <property type="entry name" value="CHK KINASE-LIKE DOMAIN-CONTAINING PROTEIN-RELATED"/>
    <property type="match status" value="1"/>
</dbReference>
<dbReference type="InterPro" id="IPR011009">
    <property type="entry name" value="Kinase-like_dom_sf"/>
</dbReference>
<sequence length="419" mass="49068">MSENLNEFNADELQAPEWLNDDFFLKVLINCENKTSKIILNNAKISPASMKGDHYASVMFRALLDYDLDGVAQTKSVIVKTMPKMEGHKKEMLGKSNIFETEINMYTVVIPRFEQILRDCGDNTVLGAPCLYSALQPEQVIVFEDLVPSGYEVVRDRVLNETEVKAAYEKLAKWHAVSYKIGLEEPHYFDEFRRGIFTLSNIVDEPFITDGIINFVDMLKATPSLQEYLPYFEAMKPNLFEKCRASFAEYRVAPRENACYALCHGDFHSKNMMFKYQNESRELKDVMLLDFQISYFGPLVNDLIYSLYCLLDENLRLEFNAMLYYYYTVFKSTLIKIGYNGKLPTLMQLRLDYYRCKDFEIFLVVTFLPMWYAMNDKIDGVETVMTSGDFRRRLYYSKDYIKYLEQALPRYLHLGYLED</sequence>
<accession>A0A811U1K4</accession>
<comment type="caution">
    <text evidence="2">The sequence shown here is derived from an EMBL/GenBank/DDBJ whole genome shotgun (WGS) entry which is preliminary data.</text>
</comment>
<dbReference type="SUPFAM" id="SSF56112">
    <property type="entry name" value="Protein kinase-like (PK-like)"/>
    <property type="match status" value="1"/>
</dbReference>
<dbReference type="PANTHER" id="PTHR11012">
    <property type="entry name" value="PROTEIN KINASE-LIKE DOMAIN-CONTAINING"/>
    <property type="match status" value="1"/>
</dbReference>
<keyword evidence="3" id="KW-1185">Reference proteome</keyword>
<reference evidence="2" key="1">
    <citation type="submission" date="2020-11" db="EMBL/GenBank/DDBJ databases">
        <authorList>
            <person name="Whitehead M."/>
        </authorList>
    </citation>
    <scope>NUCLEOTIDE SEQUENCE</scope>
    <source>
        <strain evidence="2">EGII</strain>
    </source>
</reference>
<name>A0A811U1K4_CERCA</name>
<dbReference type="InterPro" id="IPR004119">
    <property type="entry name" value="EcKL"/>
</dbReference>
<gene>
    <name evidence="2" type="ORF">CCAP1982_LOCUS293</name>
</gene>
<dbReference type="EMBL" id="CAJHJT010000001">
    <property type="protein sequence ID" value="CAD6991363.1"/>
    <property type="molecule type" value="Genomic_DNA"/>
</dbReference>
<protein>
    <submittedName>
        <fullName evidence="2">(Mediterranean fruit fly) hypothetical protein</fullName>
    </submittedName>
</protein>
<evidence type="ECO:0000259" key="1">
    <source>
        <dbReference type="SMART" id="SM00587"/>
    </source>
</evidence>
<feature type="domain" description="CHK kinase-like" evidence="1">
    <location>
        <begin position="141"/>
        <end position="336"/>
    </location>
</feature>
<evidence type="ECO:0000313" key="2">
    <source>
        <dbReference type="EMBL" id="CAD6991363.1"/>
    </source>
</evidence>
<organism evidence="2 3">
    <name type="scientific">Ceratitis capitata</name>
    <name type="common">Mediterranean fruit fly</name>
    <name type="synonym">Tephritis capitata</name>
    <dbReference type="NCBI Taxonomy" id="7213"/>
    <lineage>
        <taxon>Eukaryota</taxon>
        <taxon>Metazoa</taxon>
        <taxon>Ecdysozoa</taxon>
        <taxon>Arthropoda</taxon>
        <taxon>Hexapoda</taxon>
        <taxon>Insecta</taxon>
        <taxon>Pterygota</taxon>
        <taxon>Neoptera</taxon>
        <taxon>Endopterygota</taxon>
        <taxon>Diptera</taxon>
        <taxon>Brachycera</taxon>
        <taxon>Muscomorpha</taxon>
        <taxon>Tephritoidea</taxon>
        <taxon>Tephritidae</taxon>
        <taxon>Ceratitis</taxon>
        <taxon>Ceratitis</taxon>
    </lineage>
</organism>
<dbReference type="AlphaFoldDB" id="A0A811U1K4"/>
<dbReference type="Proteomes" id="UP000606786">
    <property type="component" value="Unassembled WGS sequence"/>
</dbReference>
<dbReference type="InterPro" id="IPR015897">
    <property type="entry name" value="CHK_kinase-like"/>
</dbReference>
<dbReference type="Gene3D" id="3.90.1200.10">
    <property type="match status" value="1"/>
</dbReference>
<dbReference type="SMART" id="SM00587">
    <property type="entry name" value="CHK"/>
    <property type="match status" value="1"/>
</dbReference>
<dbReference type="Pfam" id="PF02958">
    <property type="entry name" value="EcKL"/>
    <property type="match status" value="1"/>
</dbReference>